<gene>
    <name evidence="1" type="ORF">BDZ94DRAFT_376943</name>
</gene>
<dbReference type="Proteomes" id="UP000807353">
    <property type="component" value="Unassembled WGS sequence"/>
</dbReference>
<dbReference type="InterPro" id="IPR042453">
    <property type="entry name" value="WDR53"/>
</dbReference>
<dbReference type="Gene3D" id="2.130.10.10">
    <property type="entry name" value="YVTN repeat-like/Quinoprotein amine dehydrogenase"/>
    <property type="match status" value="2"/>
</dbReference>
<dbReference type="OrthoDB" id="2161379at2759"/>
<comment type="caution">
    <text evidence="1">The sequence shown here is derived from an EMBL/GenBank/DDBJ whole genome shotgun (WGS) entry which is preliminary data.</text>
</comment>
<accession>A0A9P5YKQ2</accession>
<organism evidence="1 2">
    <name type="scientific">Collybia nuda</name>
    <dbReference type="NCBI Taxonomy" id="64659"/>
    <lineage>
        <taxon>Eukaryota</taxon>
        <taxon>Fungi</taxon>
        <taxon>Dikarya</taxon>
        <taxon>Basidiomycota</taxon>
        <taxon>Agaricomycotina</taxon>
        <taxon>Agaricomycetes</taxon>
        <taxon>Agaricomycetidae</taxon>
        <taxon>Agaricales</taxon>
        <taxon>Tricholomatineae</taxon>
        <taxon>Clitocybaceae</taxon>
        <taxon>Collybia</taxon>
    </lineage>
</organism>
<dbReference type="InterPro" id="IPR015943">
    <property type="entry name" value="WD40/YVTN_repeat-like_dom_sf"/>
</dbReference>
<dbReference type="InterPro" id="IPR036322">
    <property type="entry name" value="WD40_repeat_dom_sf"/>
</dbReference>
<keyword evidence="2" id="KW-1185">Reference proteome</keyword>
<dbReference type="PANTHER" id="PTHR44666:SF1">
    <property type="entry name" value="WD REPEAT-CONTAINING PROTEIN 53"/>
    <property type="match status" value="1"/>
</dbReference>
<dbReference type="SUPFAM" id="SSF50978">
    <property type="entry name" value="WD40 repeat-like"/>
    <property type="match status" value="1"/>
</dbReference>
<dbReference type="PANTHER" id="PTHR44666">
    <property type="entry name" value="WD REPEAT-CONTAINING PROTEIN 53"/>
    <property type="match status" value="1"/>
</dbReference>
<reference evidence="1" key="1">
    <citation type="submission" date="2020-11" db="EMBL/GenBank/DDBJ databases">
        <authorList>
            <consortium name="DOE Joint Genome Institute"/>
            <person name="Ahrendt S."/>
            <person name="Riley R."/>
            <person name="Andreopoulos W."/>
            <person name="Labutti K."/>
            <person name="Pangilinan J."/>
            <person name="Ruiz-Duenas F.J."/>
            <person name="Barrasa J.M."/>
            <person name="Sanchez-Garcia M."/>
            <person name="Camarero S."/>
            <person name="Miyauchi S."/>
            <person name="Serrano A."/>
            <person name="Linde D."/>
            <person name="Babiker R."/>
            <person name="Drula E."/>
            <person name="Ayuso-Fernandez I."/>
            <person name="Pacheco R."/>
            <person name="Padilla G."/>
            <person name="Ferreira P."/>
            <person name="Barriuso J."/>
            <person name="Kellner H."/>
            <person name="Castanera R."/>
            <person name="Alfaro M."/>
            <person name="Ramirez L."/>
            <person name="Pisabarro A.G."/>
            <person name="Kuo A."/>
            <person name="Tritt A."/>
            <person name="Lipzen A."/>
            <person name="He G."/>
            <person name="Yan M."/>
            <person name="Ng V."/>
            <person name="Cullen D."/>
            <person name="Martin F."/>
            <person name="Rosso M.-N."/>
            <person name="Henrissat B."/>
            <person name="Hibbett D."/>
            <person name="Martinez A.T."/>
            <person name="Grigoriev I.V."/>
        </authorList>
    </citation>
    <scope>NUCLEOTIDE SEQUENCE</scope>
    <source>
        <strain evidence="1">CBS 247.69</strain>
    </source>
</reference>
<evidence type="ECO:0000313" key="2">
    <source>
        <dbReference type="Proteomes" id="UP000807353"/>
    </source>
</evidence>
<dbReference type="AlphaFoldDB" id="A0A9P5YKQ2"/>
<evidence type="ECO:0000313" key="1">
    <source>
        <dbReference type="EMBL" id="KAF9469370.1"/>
    </source>
</evidence>
<dbReference type="SMART" id="SM00320">
    <property type="entry name" value="WD40"/>
    <property type="match status" value="2"/>
</dbReference>
<name>A0A9P5YKQ2_9AGAR</name>
<dbReference type="Pfam" id="PF00400">
    <property type="entry name" value="WD40"/>
    <property type="match status" value="1"/>
</dbReference>
<protein>
    <submittedName>
        <fullName evidence="1">WD40-repeat-containing domain protein</fullName>
    </submittedName>
</protein>
<dbReference type="EMBL" id="MU150230">
    <property type="protein sequence ID" value="KAF9469370.1"/>
    <property type="molecule type" value="Genomic_DNA"/>
</dbReference>
<dbReference type="InterPro" id="IPR001680">
    <property type="entry name" value="WD40_rpt"/>
</dbReference>
<sequence length="357" mass="38328">MDSFAPIETFTLVKTLETPSHISSLAFGHAGHLFAGSDDGSVRVYDLSSFKVVRAIRGLGAEVSSIVCFKRPGSELRDAWLGCGKQALSFQLDTPKMIQTLEDASSIIELGESAEDILNELSLNITKSHLAFSTDSGVVGVVDLSTKVVSRMKTRHESVCGSVKFIPDRSREIVSGGYDTALLHFDFEQGSVLSSLKMPAPEAAAGNMALAPPFIMSSSISSAGLLAAGTADGRLWIGLGGRKRLSPGTTKKKRTKQWDGLKQEEALIVKIAEGPVVAMSFDESGVLTVSTLLGMLTRFKLKIDDEDGSVGLDKTWHQDSRTSIEKVNTLLVDDKRIIVGGLTAKGKGVIEIWRQSN</sequence>
<proteinExistence type="predicted"/>